<proteinExistence type="predicted"/>
<name>A0AAD3D8C3_9STRA</name>
<feature type="region of interest" description="Disordered" evidence="1">
    <location>
        <begin position="1"/>
        <end position="22"/>
    </location>
</feature>
<protein>
    <submittedName>
        <fullName evidence="2">Uncharacterized protein</fullName>
    </submittedName>
</protein>
<sequence>MHSNLKRSSIISRPTFSPSSSREIRSKFLQKFGIDSMPPQVESQMCTSPQVPSQKKHDLIVSTSGSTVGECILRLEPLKIGLESDESSIESHESYEEPPLSTAFCPSSIDQENTKKKRNRSNSLNFEEHEEKPMEDVSGHSIPSLASSDLSLGCSPTYLSGSALMPNKKARTLNRKKKTKSVSMHATVSVVSIPSRVDYSEEVRTKIWTPSYEIQANAARNTIEFCSENWDWKNVLEDDKMFIHQHNGERVHPIHVHNAMEHIKACEGEPGNEEDIQLNLSLISCLLPPASSSTKDLPAAADTACTAIA</sequence>
<evidence type="ECO:0000313" key="2">
    <source>
        <dbReference type="EMBL" id="GFH59608.1"/>
    </source>
</evidence>
<dbReference type="Proteomes" id="UP001054902">
    <property type="component" value="Unassembled WGS sequence"/>
</dbReference>
<evidence type="ECO:0000256" key="1">
    <source>
        <dbReference type="SAM" id="MobiDB-lite"/>
    </source>
</evidence>
<evidence type="ECO:0000313" key="3">
    <source>
        <dbReference type="Proteomes" id="UP001054902"/>
    </source>
</evidence>
<comment type="caution">
    <text evidence="2">The sequence shown here is derived from an EMBL/GenBank/DDBJ whole genome shotgun (WGS) entry which is preliminary data.</text>
</comment>
<keyword evidence="3" id="KW-1185">Reference proteome</keyword>
<feature type="compositionally biased region" description="Polar residues" evidence="1">
    <location>
        <begin position="1"/>
        <end position="21"/>
    </location>
</feature>
<organism evidence="2 3">
    <name type="scientific">Chaetoceros tenuissimus</name>
    <dbReference type="NCBI Taxonomy" id="426638"/>
    <lineage>
        <taxon>Eukaryota</taxon>
        <taxon>Sar</taxon>
        <taxon>Stramenopiles</taxon>
        <taxon>Ochrophyta</taxon>
        <taxon>Bacillariophyta</taxon>
        <taxon>Coscinodiscophyceae</taxon>
        <taxon>Chaetocerotophycidae</taxon>
        <taxon>Chaetocerotales</taxon>
        <taxon>Chaetocerotaceae</taxon>
        <taxon>Chaetoceros</taxon>
    </lineage>
</organism>
<feature type="compositionally biased region" description="Basic and acidic residues" evidence="1">
    <location>
        <begin position="126"/>
        <end position="138"/>
    </location>
</feature>
<accession>A0AAD3D8C3</accession>
<dbReference type="EMBL" id="BLLK01000069">
    <property type="protein sequence ID" value="GFH59608.1"/>
    <property type="molecule type" value="Genomic_DNA"/>
</dbReference>
<reference evidence="2 3" key="1">
    <citation type="journal article" date="2021" name="Sci. Rep.">
        <title>The genome of the diatom Chaetoceros tenuissimus carries an ancient integrated fragment of an extant virus.</title>
        <authorList>
            <person name="Hongo Y."/>
            <person name="Kimura K."/>
            <person name="Takaki Y."/>
            <person name="Yoshida Y."/>
            <person name="Baba S."/>
            <person name="Kobayashi G."/>
            <person name="Nagasaki K."/>
            <person name="Hano T."/>
            <person name="Tomaru Y."/>
        </authorList>
    </citation>
    <scope>NUCLEOTIDE SEQUENCE [LARGE SCALE GENOMIC DNA]</scope>
    <source>
        <strain evidence="2 3">NIES-3715</strain>
    </source>
</reference>
<gene>
    <name evidence="2" type="ORF">CTEN210_16084</name>
</gene>
<feature type="region of interest" description="Disordered" evidence="1">
    <location>
        <begin position="84"/>
        <end position="142"/>
    </location>
</feature>
<dbReference type="AlphaFoldDB" id="A0AAD3D8C3"/>